<dbReference type="SUPFAM" id="SSF74653">
    <property type="entry name" value="TolA/TonB C-terminal domain"/>
    <property type="match status" value="1"/>
</dbReference>
<feature type="compositionally biased region" description="Pro residues" evidence="10">
    <location>
        <begin position="71"/>
        <end position="89"/>
    </location>
</feature>
<keyword evidence="13" id="KW-1185">Reference proteome</keyword>
<feature type="region of interest" description="Disordered" evidence="10">
    <location>
        <begin position="1"/>
        <end position="23"/>
    </location>
</feature>
<evidence type="ECO:0000256" key="4">
    <source>
        <dbReference type="ARBA" id="ARBA00022475"/>
    </source>
</evidence>
<keyword evidence="3" id="KW-0813">Transport</keyword>
<dbReference type="PROSITE" id="PS52015">
    <property type="entry name" value="TONB_CTD"/>
    <property type="match status" value="1"/>
</dbReference>
<keyword evidence="5" id="KW-0997">Cell inner membrane</keyword>
<evidence type="ECO:0000256" key="7">
    <source>
        <dbReference type="ARBA" id="ARBA00022927"/>
    </source>
</evidence>
<dbReference type="InterPro" id="IPR006260">
    <property type="entry name" value="TonB/TolA_C"/>
</dbReference>
<dbReference type="Pfam" id="PF03544">
    <property type="entry name" value="TonB_C"/>
    <property type="match status" value="1"/>
</dbReference>
<keyword evidence="4" id="KW-1003">Cell membrane</keyword>
<keyword evidence="9" id="KW-0472">Membrane</keyword>
<name>A0ABW5CCQ3_9PROT</name>
<feature type="compositionally biased region" description="Low complexity" evidence="10">
    <location>
        <begin position="146"/>
        <end position="157"/>
    </location>
</feature>
<evidence type="ECO:0000256" key="5">
    <source>
        <dbReference type="ARBA" id="ARBA00022519"/>
    </source>
</evidence>
<evidence type="ECO:0000256" key="1">
    <source>
        <dbReference type="ARBA" id="ARBA00004383"/>
    </source>
</evidence>
<feature type="compositionally biased region" description="Pro residues" evidence="10">
    <location>
        <begin position="135"/>
        <end position="145"/>
    </location>
</feature>
<dbReference type="InterPro" id="IPR037682">
    <property type="entry name" value="TonB_C"/>
</dbReference>
<dbReference type="NCBIfam" id="TIGR01352">
    <property type="entry name" value="tonB_Cterm"/>
    <property type="match status" value="1"/>
</dbReference>
<dbReference type="RefSeq" id="WP_377317901.1">
    <property type="nucleotide sequence ID" value="NZ_JBHUIY010000035.1"/>
</dbReference>
<organism evidence="12 13">
    <name type="scientific">Phaeospirillum tilakii</name>
    <dbReference type="NCBI Taxonomy" id="741673"/>
    <lineage>
        <taxon>Bacteria</taxon>
        <taxon>Pseudomonadati</taxon>
        <taxon>Pseudomonadota</taxon>
        <taxon>Alphaproteobacteria</taxon>
        <taxon>Rhodospirillales</taxon>
        <taxon>Rhodospirillaceae</taxon>
        <taxon>Phaeospirillum</taxon>
    </lineage>
</organism>
<dbReference type="InterPro" id="IPR051045">
    <property type="entry name" value="TonB-dependent_transducer"/>
</dbReference>
<keyword evidence="7" id="KW-0653">Protein transport</keyword>
<dbReference type="PANTHER" id="PTHR33446">
    <property type="entry name" value="PROTEIN TONB-RELATED"/>
    <property type="match status" value="1"/>
</dbReference>
<proteinExistence type="inferred from homology"/>
<evidence type="ECO:0000256" key="6">
    <source>
        <dbReference type="ARBA" id="ARBA00022692"/>
    </source>
</evidence>
<keyword evidence="8" id="KW-1133">Transmembrane helix</keyword>
<reference evidence="13" key="1">
    <citation type="journal article" date="2019" name="Int. J. Syst. Evol. Microbiol.">
        <title>The Global Catalogue of Microorganisms (GCM) 10K type strain sequencing project: providing services to taxonomists for standard genome sequencing and annotation.</title>
        <authorList>
            <consortium name="The Broad Institute Genomics Platform"/>
            <consortium name="The Broad Institute Genome Sequencing Center for Infectious Disease"/>
            <person name="Wu L."/>
            <person name="Ma J."/>
        </authorList>
    </citation>
    <scope>NUCLEOTIDE SEQUENCE [LARGE SCALE GENOMIC DNA]</scope>
    <source>
        <strain evidence="13">KCTC 15012</strain>
    </source>
</reference>
<dbReference type="Gene3D" id="3.30.1150.10">
    <property type="match status" value="1"/>
</dbReference>
<evidence type="ECO:0000256" key="3">
    <source>
        <dbReference type="ARBA" id="ARBA00022448"/>
    </source>
</evidence>
<dbReference type="Proteomes" id="UP001597296">
    <property type="component" value="Unassembled WGS sequence"/>
</dbReference>
<evidence type="ECO:0000259" key="11">
    <source>
        <dbReference type="PROSITE" id="PS52015"/>
    </source>
</evidence>
<evidence type="ECO:0000256" key="10">
    <source>
        <dbReference type="SAM" id="MobiDB-lite"/>
    </source>
</evidence>
<gene>
    <name evidence="12" type="ORF">ACFSNB_14750</name>
</gene>
<feature type="region of interest" description="Disordered" evidence="10">
    <location>
        <begin position="57"/>
        <end position="158"/>
    </location>
</feature>
<sequence length="255" mass="27328">MKPGMATASSSFSPCGSGTDDGTNGPNWRHWMVSATLVGLFHVGLLTVAVMRPSRPPPLPTPPAMAIDLAPLPPPQPAPKVEPPPPTPQPAETRPRPRTPPPRQTPKPQAAKPIAPLSRAAEVAPAPPELDAKPPEPAPSPPPPAVTSTSTPPSNAAHLSSIASWHRILLQHLQSRKHYPRTAQSRRQEGIAVIRFVLDRRGSLLSARLERSSGVEILDEEAVDLLHRAQPLPLPPPEIAGDQIELAIPIEFRLK</sequence>
<evidence type="ECO:0000256" key="9">
    <source>
        <dbReference type="ARBA" id="ARBA00023136"/>
    </source>
</evidence>
<protein>
    <submittedName>
        <fullName evidence="12">Energy transducer TonB</fullName>
    </submittedName>
</protein>
<keyword evidence="6" id="KW-0812">Transmembrane</keyword>
<comment type="similarity">
    <text evidence="2">Belongs to the TonB family.</text>
</comment>
<comment type="caution">
    <text evidence="12">The sequence shown here is derived from an EMBL/GenBank/DDBJ whole genome shotgun (WGS) entry which is preliminary data.</text>
</comment>
<feature type="domain" description="TonB C-terminal" evidence="11">
    <location>
        <begin position="164"/>
        <end position="255"/>
    </location>
</feature>
<evidence type="ECO:0000256" key="8">
    <source>
        <dbReference type="ARBA" id="ARBA00022989"/>
    </source>
</evidence>
<comment type="subcellular location">
    <subcellularLocation>
        <location evidence="1">Cell inner membrane</location>
        <topology evidence="1">Single-pass membrane protein</topology>
        <orientation evidence="1">Periplasmic side</orientation>
    </subcellularLocation>
</comment>
<evidence type="ECO:0000256" key="2">
    <source>
        <dbReference type="ARBA" id="ARBA00006555"/>
    </source>
</evidence>
<feature type="compositionally biased region" description="Polar residues" evidence="10">
    <location>
        <begin position="7"/>
        <end position="23"/>
    </location>
</feature>
<dbReference type="EMBL" id="JBHUIY010000035">
    <property type="protein sequence ID" value="MFD2235069.1"/>
    <property type="molecule type" value="Genomic_DNA"/>
</dbReference>
<evidence type="ECO:0000313" key="13">
    <source>
        <dbReference type="Proteomes" id="UP001597296"/>
    </source>
</evidence>
<evidence type="ECO:0000313" key="12">
    <source>
        <dbReference type="EMBL" id="MFD2235069.1"/>
    </source>
</evidence>
<dbReference type="PRINTS" id="PR01217">
    <property type="entry name" value="PRICHEXTENSN"/>
</dbReference>
<accession>A0ABW5CCQ3</accession>